<evidence type="ECO:0000256" key="2">
    <source>
        <dbReference type="ARBA" id="ARBA00007511"/>
    </source>
</evidence>
<sequence length="234" mass="25163">MIEFLQTLHWGSLFQIVLIDILLGGDNAVVIALACRNLPKQQRMQGILWGTAGAIILRVVLIFFALTLLDLPFLKVVGGLLLMWIGIKLLMPDDDAHGNIQGGGTIWAAVKTIIIADFVMSLDNVIAIAGAAQNAHLDHQLGYVIFGLLLSVPIIVWGSTLVLKLIDRFPIVVTLGGALLGWIAGGMLVTDKIVENQFGVQPQPVKLGVEIVCALLVVALGKWLAHRKGSTKEA</sequence>
<evidence type="ECO:0000313" key="8">
    <source>
        <dbReference type="EMBL" id="UPL22978.1"/>
    </source>
</evidence>
<dbReference type="STRING" id="511.UZ73_01260"/>
<evidence type="ECO:0000313" key="9">
    <source>
        <dbReference type="Proteomes" id="UP000245216"/>
    </source>
</evidence>
<evidence type="ECO:0000256" key="4">
    <source>
        <dbReference type="ARBA" id="ARBA00022989"/>
    </source>
</evidence>
<dbReference type="GeneID" id="96773634"/>
<feature type="transmembrane region" description="Helical" evidence="6">
    <location>
        <begin position="169"/>
        <end position="187"/>
    </location>
</feature>
<protein>
    <submittedName>
        <fullName evidence="7">TerC family protein</fullName>
    </submittedName>
</protein>
<reference evidence="7 9" key="2">
    <citation type="submission" date="2018-05" db="EMBL/GenBank/DDBJ databases">
        <authorList>
            <person name="Lanie J.A."/>
            <person name="Ng W.-L."/>
            <person name="Kazmierczak K.M."/>
            <person name="Andrzejewski T.M."/>
            <person name="Davidsen T.M."/>
            <person name="Wayne K.J."/>
            <person name="Tettelin H."/>
            <person name="Glass J.I."/>
            <person name="Rusch D."/>
            <person name="Podicherti R."/>
            <person name="Tsui H.-C.T."/>
            <person name="Winkler M.E."/>
        </authorList>
    </citation>
    <scope>NUCLEOTIDE SEQUENCE [LARGE SCALE GENOMIC DNA]</scope>
    <source>
        <strain evidence="7 9">YBY</strain>
    </source>
</reference>
<feature type="transmembrane region" description="Helical" evidence="6">
    <location>
        <begin position="47"/>
        <end position="66"/>
    </location>
</feature>
<dbReference type="RefSeq" id="WP_035272842.1">
    <property type="nucleotide sequence ID" value="NZ_CAXOJJ010000006.1"/>
</dbReference>
<dbReference type="PANTHER" id="PTHR30238:SF4">
    <property type="entry name" value="SLL1022 PROTEIN"/>
    <property type="match status" value="1"/>
</dbReference>
<dbReference type="AlphaFoldDB" id="A0A0A2N270"/>
<comment type="similarity">
    <text evidence="2">Belongs to the TerC family.</text>
</comment>
<keyword evidence="4 6" id="KW-1133">Transmembrane helix</keyword>
<dbReference type="GO" id="GO:0016020">
    <property type="term" value="C:membrane"/>
    <property type="evidence" value="ECO:0007669"/>
    <property type="project" value="UniProtKB-SubCell"/>
</dbReference>
<gene>
    <name evidence="7" type="ORF">DF183_03840</name>
    <name evidence="8" type="ORF">MXF72_07860</name>
</gene>
<dbReference type="EMBL" id="CP095873">
    <property type="protein sequence ID" value="UPL22978.1"/>
    <property type="molecule type" value="Genomic_DNA"/>
</dbReference>
<proteinExistence type="inferred from homology"/>
<evidence type="ECO:0000256" key="5">
    <source>
        <dbReference type="ARBA" id="ARBA00023136"/>
    </source>
</evidence>
<organism evidence="7 9">
    <name type="scientific">Alcaligenes faecalis</name>
    <dbReference type="NCBI Taxonomy" id="511"/>
    <lineage>
        <taxon>Bacteria</taxon>
        <taxon>Pseudomonadati</taxon>
        <taxon>Pseudomonadota</taxon>
        <taxon>Betaproteobacteria</taxon>
        <taxon>Burkholderiales</taxon>
        <taxon>Alcaligenaceae</taxon>
        <taxon>Alcaligenes</taxon>
    </lineage>
</organism>
<name>A0A0A2N270_ALCFA</name>
<reference evidence="7 9" key="1">
    <citation type="submission" date="2018-05" db="EMBL/GenBank/DDBJ databases">
        <title>Genome Sequence of an Efficient Indole-Degrading Bacterium, Alcaligenes sp.YBY.</title>
        <authorList>
            <person name="Yang B."/>
        </authorList>
    </citation>
    <scope>NUCLEOTIDE SEQUENCE [LARGE SCALE GENOMIC DNA]</scope>
    <source>
        <strain evidence="7 9">YBY</strain>
    </source>
</reference>
<dbReference type="Pfam" id="PF03741">
    <property type="entry name" value="TerC"/>
    <property type="match status" value="1"/>
</dbReference>
<keyword evidence="5 6" id="KW-0472">Membrane</keyword>
<dbReference type="eggNOG" id="COG0861">
    <property type="taxonomic scope" value="Bacteria"/>
</dbReference>
<dbReference type="InterPro" id="IPR005496">
    <property type="entry name" value="Integral_membrane_TerC"/>
</dbReference>
<accession>A0A0A2N270</accession>
<dbReference type="Proteomes" id="UP000245216">
    <property type="component" value="Unassembled WGS sequence"/>
</dbReference>
<evidence type="ECO:0000256" key="6">
    <source>
        <dbReference type="SAM" id="Phobius"/>
    </source>
</evidence>
<evidence type="ECO:0000256" key="1">
    <source>
        <dbReference type="ARBA" id="ARBA00004141"/>
    </source>
</evidence>
<dbReference type="PANTHER" id="PTHR30238">
    <property type="entry name" value="MEMBRANE BOUND PREDICTED REDOX MODULATOR"/>
    <property type="match status" value="1"/>
</dbReference>
<evidence type="ECO:0000313" key="7">
    <source>
        <dbReference type="EMBL" id="PWE15870.1"/>
    </source>
</evidence>
<dbReference type="Proteomes" id="UP000830925">
    <property type="component" value="Chromosome"/>
</dbReference>
<keyword evidence="3 6" id="KW-0812">Transmembrane</keyword>
<dbReference type="EMBL" id="QEXO01000001">
    <property type="protein sequence ID" value="PWE15870.1"/>
    <property type="molecule type" value="Genomic_DNA"/>
</dbReference>
<feature type="transmembrane region" description="Helical" evidence="6">
    <location>
        <begin position="12"/>
        <end position="35"/>
    </location>
</feature>
<dbReference type="NCBIfam" id="TIGR03717">
    <property type="entry name" value="R_switched_YjbE"/>
    <property type="match status" value="1"/>
</dbReference>
<comment type="subcellular location">
    <subcellularLocation>
        <location evidence="1">Membrane</location>
        <topology evidence="1">Multi-pass membrane protein</topology>
    </subcellularLocation>
</comment>
<feature type="transmembrane region" description="Helical" evidence="6">
    <location>
        <begin position="141"/>
        <end position="162"/>
    </location>
</feature>
<feature type="transmembrane region" description="Helical" evidence="6">
    <location>
        <begin position="112"/>
        <end position="135"/>
    </location>
</feature>
<dbReference type="InterPro" id="IPR022301">
    <property type="entry name" value="Integral_membrane_YjbE"/>
</dbReference>
<reference evidence="8" key="3">
    <citation type="submission" date="2022-04" db="EMBL/GenBank/DDBJ databases">
        <title>Genomic mining of Alcaligenes faecalis D334 producing ectoin and derivatives.</title>
        <authorList>
            <person name="Doan V.T."/>
            <person name="Quach N.T."/>
            <person name="Vu T.-H.-N."/>
            <person name="Phi Q.-T."/>
        </authorList>
    </citation>
    <scope>NUCLEOTIDE SEQUENCE</scope>
    <source>
        <strain evidence="8">D334</strain>
    </source>
</reference>
<evidence type="ECO:0000256" key="3">
    <source>
        <dbReference type="ARBA" id="ARBA00022692"/>
    </source>
</evidence>